<dbReference type="InterPro" id="IPR050496">
    <property type="entry name" value="SNF2_RAD54_helicase_repair"/>
</dbReference>
<dbReference type="Proteomes" id="UP000288216">
    <property type="component" value="Unassembled WGS sequence"/>
</dbReference>
<feature type="region of interest" description="Disordered" evidence="5">
    <location>
        <begin position="1389"/>
        <end position="1451"/>
    </location>
</feature>
<evidence type="ECO:0000313" key="9">
    <source>
        <dbReference type="EMBL" id="GCB61691.1"/>
    </source>
</evidence>
<feature type="region of interest" description="Disordered" evidence="5">
    <location>
        <begin position="742"/>
        <end position="796"/>
    </location>
</feature>
<dbReference type="PROSITE" id="PS51194">
    <property type="entry name" value="HELICASE_CTER"/>
    <property type="match status" value="1"/>
</dbReference>
<keyword evidence="10" id="KW-1185">Reference proteome</keyword>
<dbReference type="InterPro" id="IPR057931">
    <property type="entry name" value="RHH_ERCC6L2"/>
</dbReference>
<sequence>MELSTSTSESNINTRAENWFVGDQVFAPFPGDEKLYEATIKSISTDEDGKTVAIVRFSNFGEETVAVSTLKRKSKSEFRKGLIFDDDDLEKPFFHDKKAPGPKVSFKLSDGSMYVPCTINRYLRDYQRDGVQFISGHYFRGGGCILGDDMGLGKTVQVISFLAAVLHKTGTREDIENNMPKFVLKTMKKESKAINDKIFLIIAPLSLLYNWKDELDTWGYFRVCILHGNQKDRTLSCIRRRKCEIALTTYETVRLCLDDINCIEWSAVFVDEAHKIKNPKAQITQSLKALKCRVRIGLTGTILQNNMDELWCVMDWAVPGCLGNRARFKEEFCNPIEFGQRHTATKRELAVGRKSMRRLAKCMSFWFLRRTKALISDQLPKKDDRVIYCSLTEFQKTVYKAVLETEDIKLVLHGWNPCDCNSGRKRKNCCYQQNQDGSTVRQIYFSYLAILRKVSNHVALLQPDENTSKVQASTVGRVCEQVFCKFPDFVQQSKEASFTTISDPKYSGKMKVLQRLLDHCRRNQDKILLFSLSTKLLDVLERYCMAAGLDYRRLDGKTKTEERVKIVKEFNSTRDINICLVSTMAGGLGLNFVGANIVVIFDPTWNPANDLQAIDRVYRIGQCRDVKVFRLISLGTIEEIMYLRQLYKQQLHCAVVGSENAKRYFNAVQGSKEHYGELFGVQNLFGLRTGGSCLTRDIIQRTGQVEAGVTTAATQLREEPPTTRLETTLNTGKILGEENIDLLMQPDKGSRTSKRKAEQFSDFSSDSETEPSNVTKMKSGKRGPVDTGNNADSRGQLNLAQCGFSKLLERKTGTGKEFSESDWSSDDEMFENPCTGKCTSDDLGSSAAKTNHRSSNLISDAQPVKGNQVLVQQAGQKQCQNWSTSSESEGEAELRNKCKYKVAVAMGTDNSAEESDDVIHPSQMLGQKKKVPAKKKSKHNFLSKDSEDSKNENFTNTSGKEKVLLPDKQSGFPGAKADTIDDCPKITKRNPWSYPTKFKEPGNISDESDDIKISVDSPGITSIQSEYGTEKAKKNLYSKSRVPLKKESMQHNIEEFSSSGDDVPTKRIRFNANREMGKSNSERKSSNVQSGPKHKLIGIGKGENTQGSKNRHGEQFVTVDKLLGDVQEVAFIHSNQHVIGSSKAENQMSHTAIRDVFELKQYSQIPANVAVHTSQKLQETVDAFGFSLKSAQQHQTNETQKLPPLSLLHPVAQTEVKVHRAGGITFLIGQTPKAICRKQLSEMAEYFNMASVEDLAEHVLSSTPQHRLTMLREFYTSRYPELRGIMPAGPPEPPLEDGATVESSRVCIATDHSESREKKQISSLSQGLSGGRTKHFRTEHLKDDVTCFETQNNVISEKRDDKSRLPHIKINKMWGKSFSTHFAEGVDSSINVDFSSSPTTVLSKSKPNRREPSSRAAVKRQQHHEDRGPPEEGSKCNSDKNQESIQSKTSSITELLGDTSILDALFERKKNHTAQPVKTSGHIPKGKCKPKDFWDFLNQSDNEYVSTPTDLSVIERLCLKSKKKGEKSDDTLWKKNDKFLWKKGEPKNDSGASTSGTFLAS</sequence>
<accession>A0A401NLA2</accession>
<dbReference type="SMART" id="SM00490">
    <property type="entry name" value="HELICc"/>
    <property type="match status" value="1"/>
</dbReference>
<feature type="compositionally biased region" description="Polar residues" evidence="5">
    <location>
        <begin position="761"/>
        <end position="776"/>
    </location>
</feature>
<keyword evidence="4" id="KW-0539">Nucleus</keyword>
<feature type="region of interest" description="Disordered" evidence="5">
    <location>
        <begin position="1311"/>
        <end position="1333"/>
    </location>
</feature>
<dbReference type="Gene3D" id="3.40.50.10810">
    <property type="entry name" value="Tandem AAA-ATPase domain"/>
    <property type="match status" value="1"/>
</dbReference>
<dbReference type="STRING" id="75743.A0A401NLA2"/>
<protein>
    <recommendedName>
        <fullName evidence="11">DNA excision repair protein ERCC-6-like 2</fullName>
    </recommendedName>
</protein>
<dbReference type="Gene3D" id="2.30.30.140">
    <property type="match status" value="1"/>
</dbReference>
<organism evidence="9 10">
    <name type="scientific">Scyliorhinus torazame</name>
    <name type="common">Cloudy catshark</name>
    <name type="synonym">Catulus torazame</name>
    <dbReference type="NCBI Taxonomy" id="75743"/>
    <lineage>
        <taxon>Eukaryota</taxon>
        <taxon>Metazoa</taxon>
        <taxon>Chordata</taxon>
        <taxon>Craniata</taxon>
        <taxon>Vertebrata</taxon>
        <taxon>Chondrichthyes</taxon>
        <taxon>Elasmobranchii</taxon>
        <taxon>Galeomorphii</taxon>
        <taxon>Galeoidea</taxon>
        <taxon>Carcharhiniformes</taxon>
        <taxon>Scyliorhinidae</taxon>
        <taxon>Scyliorhinus</taxon>
    </lineage>
</organism>
<dbReference type="InterPro" id="IPR000330">
    <property type="entry name" value="SNF2_N"/>
</dbReference>
<keyword evidence="3" id="KW-0547">Nucleotide-binding</keyword>
<feature type="region of interest" description="Disordered" evidence="5">
    <location>
        <begin position="837"/>
        <end position="863"/>
    </location>
</feature>
<evidence type="ECO:0000259" key="7">
    <source>
        <dbReference type="PROSITE" id="PS51192"/>
    </source>
</evidence>
<dbReference type="Gene3D" id="3.40.50.300">
    <property type="entry name" value="P-loop containing nucleotide triphosphate hydrolases"/>
    <property type="match status" value="1"/>
</dbReference>
<dbReference type="OrthoDB" id="448448at2759"/>
<evidence type="ECO:0000259" key="8">
    <source>
        <dbReference type="PROSITE" id="PS51194"/>
    </source>
</evidence>
<proteinExistence type="predicted"/>
<dbReference type="PROSITE" id="PS51192">
    <property type="entry name" value="HELICASE_ATP_BIND_1"/>
    <property type="match status" value="1"/>
</dbReference>
<dbReference type="OMA" id="PDSEPCH"/>
<dbReference type="PROSITE" id="PS50304">
    <property type="entry name" value="TUDOR"/>
    <property type="match status" value="1"/>
</dbReference>
<dbReference type="Pfam" id="PF25806">
    <property type="entry name" value="RHH_ERCC6L2"/>
    <property type="match status" value="1"/>
</dbReference>
<dbReference type="Pfam" id="PF00176">
    <property type="entry name" value="SNF2-rel_dom"/>
    <property type="match status" value="1"/>
</dbReference>
<dbReference type="GO" id="GO:0004386">
    <property type="term" value="F:helicase activity"/>
    <property type="evidence" value="ECO:0007669"/>
    <property type="project" value="UniProtKB-KW"/>
</dbReference>
<dbReference type="PANTHER" id="PTHR45629:SF7">
    <property type="entry name" value="DNA EXCISION REPAIR PROTEIN ERCC-6-RELATED"/>
    <property type="match status" value="1"/>
</dbReference>
<dbReference type="PANTHER" id="PTHR45629">
    <property type="entry name" value="SNF2/RAD54 FAMILY MEMBER"/>
    <property type="match status" value="1"/>
</dbReference>
<keyword evidence="3" id="KW-0347">Helicase</keyword>
<feature type="region of interest" description="Disordered" evidence="5">
    <location>
        <begin position="1072"/>
        <end position="1112"/>
    </location>
</feature>
<evidence type="ECO:0000313" key="10">
    <source>
        <dbReference type="Proteomes" id="UP000288216"/>
    </source>
</evidence>
<dbReference type="GO" id="GO:0016787">
    <property type="term" value="F:hydrolase activity"/>
    <property type="evidence" value="ECO:0007669"/>
    <property type="project" value="UniProtKB-KW"/>
</dbReference>
<feature type="compositionally biased region" description="Polar residues" evidence="5">
    <location>
        <begin position="847"/>
        <end position="859"/>
    </location>
</feature>
<dbReference type="FunFam" id="3.40.50.10810:FF:000019">
    <property type="entry name" value="DNA excision repair protein ERCC-6-like 2 isoform X1"/>
    <property type="match status" value="1"/>
</dbReference>
<comment type="caution">
    <text evidence="9">The sequence shown here is derived from an EMBL/GenBank/DDBJ whole genome shotgun (WGS) entry which is preliminary data.</text>
</comment>
<feature type="domain" description="Tudor" evidence="6">
    <location>
        <begin position="18"/>
        <end position="81"/>
    </location>
</feature>
<feature type="compositionally biased region" description="Polar residues" evidence="5">
    <location>
        <begin position="787"/>
        <end position="796"/>
    </location>
</feature>
<keyword evidence="3" id="KW-0067">ATP-binding</keyword>
<feature type="compositionally biased region" description="Basic and acidic residues" evidence="5">
    <location>
        <begin position="1075"/>
        <end position="1085"/>
    </location>
</feature>
<dbReference type="InterPro" id="IPR058052">
    <property type="entry name" value="DEXHc_ERCC6L2"/>
</dbReference>
<dbReference type="InterPro" id="IPR001650">
    <property type="entry name" value="Helicase_C-like"/>
</dbReference>
<dbReference type="SMART" id="SM00487">
    <property type="entry name" value="DEXDc"/>
    <property type="match status" value="1"/>
</dbReference>
<feature type="domain" description="Helicase ATP-binding" evidence="7">
    <location>
        <begin position="135"/>
        <end position="320"/>
    </location>
</feature>
<evidence type="ECO:0000256" key="1">
    <source>
        <dbReference type="ARBA" id="ARBA00004123"/>
    </source>
</evidence>
<name>A0A401NLA2_SCYTO</name>
<gene>
    <name evidence="9" type="ORF">scyTo_0007089</name>
</gene>
<dbReference type="CDD" id="cd18005">
    <property type="entry name" value="DEXHc_ERCC6L2"/>
    <property type="match status" value="1"/>
</dbReference>
<evidence type="ECO:0000259" key="6">
    <source>
        <dbReference type="PROSITE" id="PS50304"/>
    </source>
</evidence>
<dbReference type="SUPFAM" id="SSF52540">
    <property type="entry name" value="P-loop containing nucleoside triphosphate hydrolases"/>
    <property type="match status" value="2"/>
</dbReference>
<dbReference type="InterPro" id="IPR049730">
    <property type="entry name" value="SNF2/RAD54-like_C"/>
</dbReference>
<dbReference type="InterPro" id="IPR002999">
    <property type="entry name" value="Tudor"/>
</dbReference>
<feature type="region of interest" description="Disordered" evidence="5">
    <location>
        <begin position="1541"/>
        <end position="1561"/>
    </location>
</feature>
<feature type="domain" description="Helicase C-terminal" evidence="8">
    <location>
        <begin position="512"/>
        <end position="669"/>
    </location>
</feature>
<feature type="compositionally biased region" description="Basic and acidic residues" evidence="5">
    <location>
        <begin position="942"/>
        <end position="951"/>
    </location>
</feature>
<evidence type="ECO:0008006" key="11">
    <source>
        <dbReference type="Google" id="ProtNLM"/>
    </source>
</evidence>
<dbReference type="CDD" id="cd18793">
    <property type="entry name" value="SF2_C_SNF"/>
    <property type="match status" value="1"/>
</dbReference>
<feature type="compositionally biased region" description="Polar residues" evidence="5">
    <location>
        <begin position="1550"/>
        <end position="1561"/>
    </location>
</feature>
<evidence type="ECO:0000256" key="3">
    <source>
        <dbReference type="ARBA" id="ARBA00022806"/>
    </source>
</evidence>
<evidence type="ECO:0000256" key="2">
    <source>
        <dbReference type="ARBA" id="ARBA00022801"/>
    </source>
</evidence>
<feature type="compositionally biased region" description="Polar residues" evidence="5">
    <location>
        <begin position="1389"/>
        <end position="1405"/>
    </location>
</feature>
<dbReference type="InterPro" id="IPR027417">
    <property type="entry name" value="P-loop_NTPase"/>
</dbReference>
<feature type="compositionally biased region" description="Basic and acidic residues" evidence="5">
    <location>
        <begin position="1423"/>
        <end position="1442"/>
    </location>
</feature>
<feature type="region of interest" description="Disordered" evidence="5">
    <location>
        <begin position="909"/>
        <end position="1012"/>
    </location>
</feature>
<dbReference type="Pfam" id="PF00271">
    <property type="entry name" value="Helicase_C"/>
    <property type="match status" value="1"/>
</dbReference>
<dbReference type="GO" id="GO:0005524">
    <property type="term" value="F:ATP binding"/>
    <property type="evidence" value="ECO:0007669"/>
    <property type="project" value="InterPro"/>
</dbReference>
<reference evidence="9 10" key="1">
    <citation type="journal article" date="2018" name="Nat. Ecol. Evol.">
        <title>Shark genomes provide insights into elasmobranch evolution and the origin of vertebrates.</title>
        <authorList>
            <person name="Hara Y"/>
            <person name="Yamaguchi K"/>
            <person name="Onimaru K"/>
            <person name="Kadota M"/>
            <person name="Koyanagi M"/>
            <person name="Keeley SD"/>
            <person name="Tatsumi K"/>
            <person name="Tanaka K"/>
            <person name="Motone F"/>
            <person name="Kageyama Y"/>
            <person name="Nozu R"/>
            <person name="Adachi N"/>
            <person name="Nishimura O"/>
            <person name="Nakagawa R"/>
            <person name="Tanegashima C"/>
            <person name="Kiyatake I"/>
            <person name="Matsumoto R"/>
            <person name="Murakumo K"/>
            <person name="Nishida K"/>
            <person name="Terakita A"/>
            <person name="Kuratani S"/>
            <person name="Sato K"/>
            <person name="Hyodo S Kuraku.S."/>
        </authorList>
    </citation>
    <scope>NUCLEOTIDE SEQUENCE [LARGE SCALE GENOMIC DNA]</scope>
</reference>
<evidence type="ECO:0000256" key="5">
    <source>
        <dbReference type="SAM" id="MobiDB-lite"/>
    </source>
</evidence>
<dbReference type="InterPro" id="IPR038718">
    <property type="entry name" value="SNF2-like_sf"/>
</dbReference>
<feature type="compositionally biased region" description="Basic residues" evidence="5">
    <location>
        <begin position="927"/>
        <end position="941"/>
    </location>
</feature>
<comment type="subcellular location">
    <subcellularLocation>
        <location evidence="1">Nucleus</location>
    </subcellularLocation>
</comment>
<evidence type="ECO:0000256" key="4">
    <source>
        <dbReference type="ARBA" id="ARBA00023242"/>
    </source>
</evidence>
<dbReference type="EMBL" id="BFAA01002506">
    <property type="protein sequence ID" value="GCB61691.1"/>
    <property type="molecule type" value="Genomic_DNA"/>
</dbReference>
<dbReference type="InterPro" id="IPR014001">
    <property type="entry name" value="Helicase_ATP-bd"/>
</dbReference>
<keyword evidence="2" id="KW-0378">Hydrolase</keyword>
<feature type="compositionally biased region" description="Basic and acidic residues" evidence="5">
    <location>
        <begin position="1311"/>
        <end position="1320"/>
    </location>
</feature>
<dbReference type="GO" id="GO:0005634">
    <property type="term" value="C:nucleus"/>
    <property type="evidence" value="ECO:0007669"/>
    <property type="project" value="UniProtKB-SubCell"/>
</dbReference>